<comment type="caution">
    <text evidence="3">The sequence shown here is derived from an EMBL/GenBank/DDBJ whole genome shotgun (WGS) entry which is preliminary data.</text>
</comment>
<evidence type="ECO:0000313" key="2">
    <source>
        <dbReference type="EMBL" id="VDI33068.1"/>
    </source>
</evidence>
<evidence type="ECO:0000313" key="4">
    <source>
        <dbReference type="Proteomes" id="UP000596742"/>
    </source>
</evidence>
<dbReference type="EMBL" id="UYJE01004988">
    <property type="protein sequence ID" value="VDI33068.1"/>
    <property type="molecule type" value="Genomic_DNA"/>
</dbReference>
<sequence>METRYDHHEREIVEERVIGRFASFTPKLARNALEERMYDLNIRLLYVLLTKAMKEKTEILNKIQEERTTYVKPAEQLEFEYKETTCTVEELRERVDILETENTILTESNTELKLKYEKHVEKSRVQKEMINKLEQDLENYGEIMEKHQELKIASSKIRL</sequence>
<dbReference type="AlphaFoldDB" id="A0A8B6EXE8"/>
<protein>
    <submittedName>
        <fullName evidence="3">Uncharacterized protein</fullName>
    </submittedName>
</protein>
<dbReference type="EMBL" id="UYJE01005778">
    <property type="protein sequence ID" value="VDI40297.1"/>
    <property type="molecule type" value="Genomic_DNA"/>
</dbReference>
<organism evidence="3 4">
    <name type="scientific">Mytilus galloprovincialis</name>
    <name type="common">Mediterranean mussel</name>
    <dbReference type="NCBI Taxonomy" id="29158"/>
    <lineage>
        <taxon>Eukaryota</taxon>
        <taxon>Metazoa</taxon>
        <taxon>Spiralia</taxon>
        <taxon>Lophotrochozoa</taxon>
        <taxon>Mollusca</taxon>
        <taxon>Bivalvia</taxon>
        <taxon>Autobranchia</taxon>
        <taxon>Pteriomorphia</taxon>
        <taxon>Mytilida</taxon>
        <taxon>Mytiloidea</taxon>
        <taxon>Mytilidae</taxon>
        <taxon>Mytilinae</taxon>
        <taxon>Mytilus</taxon>
    </lineage>
</organism>
<reference evidence="3" key="1">
    <citation type="submission" date="2018-11" db="EMBL/GenBank/DDBJ databases">
        <authorList>
            <person name="Alioto T."/>
            <person name="Alioto T."/>
        </authorList>
    </citation>
    <scope>NUCLEOTIDE SEQUENCE</scope>
</reference>
<proteinExistence type="predicted"/>
<gene>
    <name evidence="2" type="ORF">MGAL_10B015073</name>
    <name evidence="3" type="ORF">MGAL_10B055063</name>
</gene>
<keyword evidence="1" id="KW-0175">Coiled coil</keyword>
<dbReference type="Proteomes" id="UP000596742">
    <property type="component" value="Unassembled WGS sequence"/>
</dbReference>
<evidence type="ECO:0000256" key="1">
    <source>
        <dbReference type="SAM" id="Coils"/>
    </source>
</evidence>
<accession>A0A8B6EXE8</accession>
<evidence type="ECO:0000313" key="3">
    <source>
        <dbReference type="EMBL" id="VDI40297.1"/>
    </source>
</evidence>
<feature type="coiled-coil region" evidence="1">
    <location>
        <begin position="74"/>
        <end position="150"/>
    </location>
</feature>
<keyword evidence="4" id="KW-1185">Reference proteome</keyword>
<name>A0A8B6EXE8_MYTGA</name>